<dbReference type="InParanoid" id="W3WZS0"/>
<dbReference type="PANTHER" id="PTHR37542">
    <property type="entry name" value="HELO DOMAIN-CONTAINING PROTEIN-RELATED"/>
    <property type="match status" value="1"/>
</dbReference>
<dbReference type="PANTHER" id="PTHR37542:SF3">
    <property type="entry name" value="PRION-INHIBITION AND PROPAGATION HELO DOMAIN-CONTAINING PROTEIN"/>
    <property type="match status" value="1"/>
</dbReference>
<keyword evidence="4" id="KW-1185">Reference proteome</keyword>
<dbReference type="InterPro" id="IPR011009">
    <property type="entry name" value="Kinase-like_dom_sf"/>
</dbReference>
<dbReference type="EMBL" id="KI912115">
    <property type="protein sequence ID" value="ETS78632.1"/>
    <property type="molecule type" value="Genomic_DNA"/>
</dbReference>
<feature type="binding site" evidence="1">
    <location>
        <position position="185"/>
    </location>
    <ligand>
        <name>ATP</name>
        <dbReference type="ChEBI" id="CHEBI:30616"/>
    </ligand>
</feature>
<feature type="domain" description="Protein kinase" evidence="2">
    <location>
        <begin position="149"/>
        <end position="460"/>
    </location>
</feature>
<dbReference type="GeneID" id="19275707"/>
<dbReference type="eggNOG" id="KOG1187">
    <property type="taxonomic scope" value="Eukaryota"/>
</dbReference>
<dbReference type="PROSITE" id="PS50011">
    <property type="entry name" value="PROTEIN_KINASE_DOM"/>
    <property type="match status" value="1"/>
</dbReference>
<dbReference type="SUPFAM" id="SSF56112">
    <property type="entry name" value="Protein kinase-like (PK-like)"/>
    <property type="match status" value="2"/>
</dbReference>
<dbReference type="HOGENOM" id="CLU_312157_0_0_1"/>
<accession>W3WZS0</accession>
<dbReference type="InterPro" id="IPR017441">
    <property type="entry name" value="Protein_kinase_ATP_BS"/>
</dbReference>
<keyword evidence="1" id="KW-0067">ATP-binding</keyword>
<dbReference type="RefSeq" id="XP_007837466.1">
    <property type="nucleotide sequence ID" value="XM_007839275.1"/>
</dbReference>
<dbReference type="Gene3D" id="1.10.510.10">
    <property type="entry name" value="Transferase(Phosphotransferase) domain 1"/>
    <property type="match status" value="2"/>
</dbReference>
<dbReference type="STRING" id="1229662.W3WZS0"/>
<dbReference type="PROSITE" id="PS00107">
    <property type="entry name" value="PROTEIN_KINASE_ATP"/>
    <property type="match status" value="1"/>
</dbReference>
<protein>
    <recommendedName>
        <fullName evidence="2">Protein kinase domain-containing protein</fullName>
    </recommendedName>
</protein>
<dbReference type="GO" id="GO:0005524">
    <property type="term" value="F:ATP binding"/>
    <property type="evidence" value="ECO:0007669"/>
    <property type="project" value="UniProtKB-UniRule"/>
</dbReference>
<dbReference type="GO" id="GO:0004672">
    <property type="term" value="F:protein kinase activity"/>
    <property type="evidence" value="ECO:0007669"/>
    <property type="project" value="InterPro"/>
</dbReference>
<dbReference type="KEGG" id="pfy:PFICI_10694"/>
<evidence type="ECO:0000313" key="4">
    <source>
        <dbReference type="Proteomes" id="UP000030651"/>
    </source>
</evidence>
<dbReference type="OMA" id="MERIAMI"/>
<dbReference type="Proteomes" id="UP000030651">
    <property type="component" value="Unassembled WGS sequence"/>
</dbReference>
<keyword evidence="1" id="KW-0547">Nucleotide-binding</keyword>
<sequence length="941" mass="107536">MDELQGRIDDLRFEYRNAAGEFFVPEAALFELLSEAEVRNLINIGDWEHHEREELAQGIMRGARKCLSILLLINASHRITGFFQHDSMQSSCPDDRLPYNEDSLRRALGPDSPQRLINRFLEMQWTFMTPMFKQHFISREFDRSMILPFMSERSVGSGSMGDAYLVKIHPQCHQLPILNHEVVRKELKQREGENVQSFMRELKNLSLLAHLNHPNIVKLHCSYVQDLPIKCYNLVFDVADGGTLAELLDGRHKGLGLDRHKLLLGFAGLASAIDAVHNFTSTKMDLQLTGCHHDLAPRNIFVHGDKLLLADFGLSTLRNPQEDSLTMFKDVRGSYVAPECQKSIDQKSIQTGRVSRPSDIWSFGCILSEALTYILRGPPGVEEFRTKRLVEVVEGLEWRRFHVGPEKPNPFIEEWLYQLGSEEKGENWVSRVIDLIRWTLIMDPGRRPTSSQILFTMSGIATLALSAALEKLWDSSHATKTNNSHSVLEKFRFESWVFALTMFLDQHDTQTPGILQLDFGLITNVLRDIHLALLDLHNDDDPFSGHQLRILRSHNTTLIQALPLRYGTVFRHHLVEQSMQISSMEKLDSMSSAMREGDEHDIGALLAVRRLTVLADEGKLTHRSDLIINNTLATQSKLGIHGLARLDGESEDVIIEWLKYDPSWADDIIGHQLRNRLSTMASLLNDETTSALPGTLHCRGFFHAPELTSFGLVYRIPAHENTPRTLYELLEARRPEPGDKKSSERFRPPLEYRFHIASKLCRCVYNLHEIRWLHRNIHSMNVICFQPKGARDAEAAQDPRLLGLGASREDSRNSFTQGYDDDAQLRNYHHPRYLAQERYCAEFDYYSLGMVLLEVGLWASLAKVAQNLPGADDIQFRKAIVDKYVPRLDLTMGTAYMRAVQWCLTCYEESPSVDDGQRTRSDQFKTMVMERIAMIQGVDQA</sequence>
<proteinExistence type="predicted"/>
<dbReference type="OrthoDB" id="4062651at2759"/>
<evidence type="ECO:0000313" key="3">
    <source>
        <dbReference type="EMBL" id="ETS78632.1"/>
    </source>
</evidence>
<dbReference type="Pfam" id="PF00069">
    <property type="entry name" value="Pkinase"/>
    <property type="match status" value="1"/>
</dbReference>
<dbReference type="AlphaFoldDB" id="W3WZS0"/>
<organism evidence="3 4">
    <name type="scientific">Pestalotiopsis fici (strain W106-1 / CGMCC3.15140)</name>
    <dbReference type="NCBI Taxonomy" id="1229662"/>
    <lineage>
        <taxon>Eukaryota</taxon>
        <taxon>Fungi</taxon>
        <taxon>Dikarya</taxon>
        <taxon>Ascomycota</taxon>
        <taxon>Pezizomycotina</taxon>
        <taxon>Sordariomycetes</taxon>
        <taxon>Xylariomycetidae</taxon>
        <taxon>Amphisphaeriales</taxon>
        <taxon>Sporocadaceae</taxon>
        <taxon>Pestalotiopsis</taxon>
    </lineage>
</organism>
<dbReference type="Gene3D" id="3.30.200.20">
    <property type="entry name" value="Phosphorylase Kinase, domain 1"/>
    <property type="match status" value="1"/>
</dbReference>
<dbReference type="InterPro" id="IPR000719">
    <property type="entry name" value="Prot_kinase_dom"/>
</dbReference>
<name>W3WZS0_PESFW</name>
<evidence type="ECO:0000259" key="2">
    <source>
        <dbReference type="PROSITE" id="PS50011"/>
    </source>
</evidence>
<reference evidence="4" key="1">
    <citation type="journal article" date="2015" name="BMC Genomics">
        <title>Genomic and transcriptomic analysis of the endophytic fungus Pestalotiopsis fici reveals its lifestyle and high potential for synthesis of natural products.</title>
        <authorList>
            <person name="Wang X."/>
            <person name="Zhang X."/>
            <person name="Liu L."/>
            <person name="Xiang M."/>
            <person name="Wang W."/>
            <person name="Sun X."/>
            <person name="Che Y."/>
            <person name="Guo L."/>
            <person name="Liu G."/>
            <person name="Guo L."/>
            <person name="Wang C."/>
            <person name="Yin W.B."/>
            <person name="Stadler M."/>
            <person name="Zhang X."/>
            <person name="Liu X."/>
        </authorList>
    </citation>
    <scope>NUCLEOTIDE SEQUENCE [LARGE SCALE GENOMIC DNA]</scope>
    <source>
        <strain evidence="4">W106-1 / CGMCC3.15140</strain>
    </source>
</reference>
<evidence type="ECO:0000256" key="1">
    <source>
        <dbReference type="PROSITE-ProRule" id="PRU10141"/>
    </source>
</evidence>
<gene>
    <name evidence="3" type="ORF">PFICI_10694</name>
</gene>